<gene>
    <name evidence="1" type="ORF">ARMOST_01439</name>
</gene>
<dbReference type="Proteomes" id="UP000219338">
    <property type="component" value="Unassembled WGS sequence"/>
</dbReference>
<reference evidence="2" key="1">
    <citation type="journal article" date="2017" name="Nat. Ecol. Evol.">
        <title>Genome expansion and lineage-specific genetic innovations in the forest pathogenic fungi Armillaria.</title>
        <authorList>
            <person name="Sipos G."/>
            <person name="Prasanna A.N."/>
            <person name="Walter M.C."/>
            <person name="O'Connor E."/>
            <person name="Balint B."/>
            <person name="Krizsan K."/>
            <person name="Kiss B."/>
            <person name="Hess J."/>
            <person name="Varga T."/>
            <person name="Slot J."/>
            <person name="Riley R."/>
            <person name="Boka B."/>
            <person name="Rigling D."/>
            <person name="Barry K."/>
            <person name="Lee J."/>
            <person name="Mihaltcheva S."/>
            <person name="LaButti K."/>
            <person name="Lipzen A."/>
            <person name="Waldron R."/>
            <person name="Moloney N.M."/>
            <person name="Sperisen C."/>
            <person name="Kredics L."/>
            <person name="Vagvoelgyi C."/>
            <person name="Patrignani A."/>
            <person name="Fitzpatrick D."/>
            <person name="Nagy I."/>
            <person name="Doyle S."/>
            <person name="Anderson J.B."/>
            <person name="Grigoriev I.V."/>
            <person name="Gueldener U."/>
            <person name="Muensterkoetter M."/>
            <person name="Nagy L.G."/>
        </authorList>
    </citation>
    <scope>NUCLEOTIDE SEQUENCE [LARGE SCALE GENOMIC DNA]</scope>
    <source>
        <strain evidence="2">C18/9</strain>
    </source>
</reference>
<evidence type="ECO:0000313" key="2">
    <source>
        <dbReference type="Proteomes" id="UP000219338"/>
    </source>
</evidence>
<dbReference type="EMBL" id="FUEG01000001">
    <property type="protein sequence ID" value="SJK98178.1"/>
    <property type="molecule type" value="Genomic_DNA"/>
</dbReference>
<accession>A0A284QP06</accession>
<organism evidence="1 2">
    <name type="scientific">Armillaria ostoyae</name>
    <name type="common">Armillaria root rot fungus</name>
    <dbReference type="NCBI Taxonomy" id="47428"/>
    <lineage>
        <taxon>Eukaryota</taxon>
        <taxon>Fungi</taxon>
        <taxon>Dikarya</taxon>
        <taxon>Basidiomycota</taxon>
        <taxon>Agaricomycotina</taxon>
        <taxon>Agaricomycetes</taxon>
        <taxon>Agaricomycetidae</taxon>
        <taxon>Agaricales</taxon>
        <taxon>Marasmiineae</taxon>
        <taxon>Physalacriaceae</taxon>
        <taxon>Armillaria</taxon>
    </lineage>
</organism>
<name>A0A284QP06_ARMOS</name>
<protein>
    <submittedName>
        <fullName evidence="1">Uncharacterized protein</fullName>
    </submittedName>
</protein>
<sequence>MIFHARALGISTSITRNASIMNAVSVWPPALELYSLPSFIHRDLEHRQSLRLNQVERGYCRVGGGSDNQRIQWHPEEFDDFTISRSSMPKALLLMEKYNQADPWMRIGSMSKKQQVPRG</sequence>
<keyword evidence="2" id="KW-1185">Reference proteome</keyword>
<dbReference type="AlphaFoldDB" id="A0A284QP06"/>
<proteinExistence type="predicted"/>
<evidence type="ECO:0000313" key="1">
    <source>
        <dbReference type="EMBL" id="SJK98178.1"/>
    </source>
</evidence>